<keyword evidence="1" id="KW-0732">Signal</keyword>
<keyword evidence="3" id="KW-1185">Reference proteome</keyword>
<evidence type="ECO:0000313" key="3">
    <source>
        <dbReference type="Proteomes" id="UP000664779"/>
    </source>
</evidence>
<reference evidence="2" key="1">
    <citation type="submission" date="2021-03" db="EMBL/GenBank/DDBJ databases">
        <title>Roseibium sp. CAU 1637 isolated from Incheon.</title>
        <authorList>
            <person name="Kim W."/>
        </authorList>
    </citation>
    <scope>NUCLEOTIDE SEQUENCE</scope>
    <source>
        <strain evidence="2">CAU 1637</strain>
    </source>
</reference>
<dbReference type="AlphaFoldDB" id="A0A939ERS8"/>
<protein>
    <recommendedName>
        <fullName evidence="4">Lipoprotein</fullName>
    </recommendedName>
</protein>
<name>A0A939ERS8_9HYPH</name>
<proteinExistence type="predicted"/>
<dbReference type="Proteomes" id="UP000664779">
    <property type="component" value="Unassembled WGS sequence"/>
</dbReference>
<dbReference type="EMBL" id="JAFLNF010000006">
    <property type="protein sequence ID" value="MBO0346383.1"/>
    <property type="molecule type" value="Genomic_DNA"/>
</dbReference>
<evidence type="ECO:0008006" key="4">
    <source>
        <dbReference type="Google" id="ProtNLM"/>
    </source>
</evidence>
<gene>
    <name evidence="2" type="ORF">J0X15_14205</name>
</gene>
<feature type="signal peptide" evidence="1">
    <location>
        <begin position="1"/>
        <end position="21"/>
    </location>
</feature>
<accession>A0A939ERS8</accession>
<evidence type="ECO:0000313" key="2">
    <source>
        <dbReference type="EMBL" id="MBO0346383.1"/>
    </source>
</evidence>
<dbReference type="RefSeq" id="WP_206942055.1">
    <property type="nucleotide sequence ID" value="NZ_JAFLNF010000006.1"/>
</dbReference>
<organism evidence="2 3">
    <name type="scientific">Roseibium limicola</name>
    <dbReference type="NCBI Taxonomy" id="2816037"/>
    <lineage>
        <taxon>Bacteria</taxon>
        <taxon>Pseudomonadati</taxon>
        <taxon>Pseudomonadota</taxon>
        <taxon>Alphaproteobacteria</taxon>
        <taxon>Hyphomicrobiales</taxon>
        <taxon>Stappiaceae</taxon>
        <taxon>Roseibium</taxon>
    </lineage>
</organism>
<feature type="chain" id="PRO_5036852208" description="Lipoprotein" evidence="1">
    <location>
        <begin position="22"/>
        <end position="66"/>
    </location>
</feature>
<comment type="caution">
    <text evidence="2">The sequence shown here is derived from an EMBL/GenBank/DDBJ whole genome shotgun (WGS) entry which is preliminary data.</text>
</comment>
<evidence type="ECO:0000256" key="1">
    <source>
        <dbReference type="SAM" id="SignalP"/>
    </source>
</evidence>
<sequence length="66" mass="6523">MRPFLSSVLLLILAFSLPGCAVVAVTGAVVGTTASVVGTTVSTSTKVVGGAVSMAIPDGEDDDDQQ</sequence>